<evidence type="ECO:0000313" key="3">
    <source>
        <dbReference type="Proteomes" id="UP000023541"/>
    </source>
</evidence>
<dbReference type="STRING" id="1317122.ATO12_14425"/>
<feature type="transmembrane region" description="Helical" evidence="1">
    <location>
        <begin position="124"/>
        <end position="143"/>
    </location>
</feature>
<keyword evidence="1" id="KW-0472">Membrane</keyword>
<proteinExistence type="predicted"/>
<keyword evidence="1" id="KW-0812">Transmembrane</keyword>
<keyword evidence="1" id="KW-1133">Transmembrane helix</keyword>
<organism evidence="2 3">
    <name type="scientific">Aquimarina atlantica</name>
    <dbReference type="NCBI Taxonomy" id="1317122"/>
    <lineage>
        <taxon>Bacteria</taxon>
        <taxon>Pseudomonadati</taxon>
        <taxon>Bacteroidota</taxon>
        <taxon>Flavobacteriia</taxon>
        <taxon>Flavobacteriales</taxon>
        <taxon>Flavobacteriaceae</taxon>
        <taxon>Aquimarina</taxon>
    </lineage>
</organism>
<feature type="transmembrane region" description="Helical" evidence="1">
    <location>
        <begin position="45"/>
        <end position="65"/>
    </location>
</feature>
<dbReference type="Proteomes" id="UP000023541">
    <property type="component" value="Unassembled WGS sequence"/>
</dbReference>
<dbReference type="AlphaFoldDB" id="A0A023BVM5"/>
<comment type="caution">
    <text evidence="2">The sequence shown here is derived from an EMBL/GenBank/DDBJ whole genome shotgun (WGS) entry which is preliminary data.</text>
</comment>
<evidence type="ECO:0000256" key="1">
    <source>
        <dbReference type="SAM" id="Phobius"/>
    </source>
</evidence>
<dbReference type="OrthoDB" id="1162501at2"/>
<protein>
    <submittedName>
        <fullName evidence="2">Uncharacterized protein</fullName>
    </submittedName>
</protein>
<feature type="transmembrane region" description="Helical" evidence="1">
    <location>
        <begin position="71"/>
        <end position="90"/>
    </location>
</feature>
<gene>
    <name evidence="2" type="ORF">ATO12_14425</name>
</gene>
<evidence type="ECO:0000313" key="2">
    <source>
        <dbReference type="EMBL" id="EZH74067.1"/>
    </source>
</evidence>
<sequence>MSNEFDELQRKWQKGKKDIESNSEIREETLSSIASKKNSNIRFHYGNIIILSITLLGISAFFYYVAPVKELLSRIGVALMIGGLLLRILIECGSVLKSKKIDVIDDVLKTTNNTIAFYKFRKRIHGPITITIIALYTIGFYMITPEFSLYFTTWQMVLIDVSYIIGAIIFIKFVRSSIQKEIRTLLEIIELKNKIVEENEV</sequence>
<accession>A0A023BVM5</accession>
<dbReference type="eggNOG" id="ENOG5032STZ">
    <property type="taxonomic scope" value="Bacteria"/>
</dbReference>
<name>A0A023BVM5_9FLAO</name>
<dbReference type="RefSeq" id="WP_034241585.1">
    <property type="nucleotide sequence ID" value="NZ_AQRA01000004.1"/>
</dbReference>
<keyword evidence="3" id="KW-1185">Reference proteome</keyword>
<dbReference type="EMBL" id="AQRA01000004">
    <property type="protein sequence ID" value="EZH74067.1"/>
    <property type="molecule type" value="Genomic_DNA"/>
</dbReference>
<reference evidence="2 3" key="1">
    <citation type="submission" date="2014-04" db="EMBL/GenBank/DDBJ databases">
        <title>Aquimarina sp. 22II-S11-z7 Genome Sequencing.</title>
        <authorList>
            <person name="Lai Q."/>
        </authorList>
    </citation>
    <scope>NUCLEOTIDE SEQUENCE [LARGE SCALE GENOMIC DNA]</scope>
    <source>
        <strain evidence="2 3">22II-S11-z7</strain>
    </source>
</reference>
<feature type="transmembrane region" description="Helical" evidence="1">
    <location>
        <begin position="149"/>
        <end position="174"/>
    </location>
</feature>